<comment type="caution">
    <text evidence="8">The sequence shown here is derived from an EMBL/GenBank/DDBJ whole genome shotgun (WGS) entry which is preliminary data.</text>
</comment>
<gene>
    <name evidence="8" type="primary">lpxD</name>
    <name evidence="8" type="ORF">H2021_00380</name>
</gene>
<evidence type="ECO:0000256" key="1">
    <source>
        <dbReference type="ARBA" id="ARBA00022516"/>
    </source>
</evidence>
<dbReference type="CDD" id="cd03352">
    <property type="entry name" value="LbH_LpxD"/>
    <property type="match status" value="1"/>
</dbReference>
<evidence type="ECO:0000256" key="6">
    <source>
        <dbReference type="ARBA" id="ARBA00023315"/>
    </source>
</evidence>
<keyword evidence="3 8" id="KW-0808">Transferase</keyword>
<feature type="domain" description="UDP-3-O-[3-hydroxymyristoyl] glucosamine N-acyltransferase non-repeat region" evidence="7">
    <location>
        <begin position="28"/>
        <end position="93"/>
    </location>
</feature>
<evidence type="ECO:0000256" key="5">
    <source>
        <dbReference type="ARBA" id="ARBA00023098"/>
    </source>
</evidence>
<accession>A0A838YJ86</accession>
<dbReference type="GO" id="GO:0103118">
    <property type="term" value="F:UDP-3-O-[(3R)-3-hydroxyacyl]-glucosamine N-acyltransferase activity"/>
    <property type="evidence" value="ECO:0007669"/>
    <property type="project" value="UniProtKB-EC"/>
</dbReference>
<proteinExistence type="predicted"/>
<dbReference type="InterPro" id="IPR001451">
    <property type="entry name" value="Hexapep"/>
</dbReference>
<evidence type="ECO:0000256" key="4">
    <source>
        <dbReference type="ARBA" id="ARBA00022737"/>
    </source>
</evidence>
<dbReference type="Proteomes" id="UP000585327">
    <property type="component" value="Unassembled WGS sequence"/>
</dbReference>
<evidence type="ECO:0000256" key="3">
    <source>
        <dbReference type="ARBA" id="ARBA00022679"/>
    </source>
</evidence>
<protein>
    <submittedName>
        <fullName evidence="8">UDP-3-O-(3-hydroxymyristoyl)glucosamine N-acyltransferase</fullName>
        <ecNumber evidence="8">2.3.1.191</ecNumber>
    </submittedName>
</protein>
<evidence type="ECO:0000259" key="7">
    <source>
        <dbReference type="Pfam" id="PF04613"/>
    </source>
</evidence>
<keyword evidence="5" id="KW-0443">Lipid metabolism</keyword>
<dbReference type="NCBIfam" id="NF002060">
    <property type="entry name" value="PRK00892.1"/>
    <property type="match status" value="1"/>
</dbReference>
<evidence type="ECO:0000313" key="8">
    <source>
        <dbReference type="EMBL" id="MBA4723650.1"/>
    </source>
</evidence>
<dbReference type="EC" id="2.3.1.191" evidence="8"/>
<keyword evidence="4" id="KW-0677">Repeat</keyword>
<dbReference type="Pfam" id="PF04613">
    <property type="entry name" value="LpxD"/>
    <property type="match status" value="1"/>
</dbReference>
<evidence type="ECO:0000256" key="2">
    <source>
        <dbReference type="ARBA" id="ARBA00022556"/>
    </source>
</evidence>
<dbReference type="Gene3D" id="2.160.10.10">
    <property type="entry name" value="Hexapeptide repeat proteins"/>
    <property type="match status" value="1"/>
</dbReference>
<sequence>MTAHQGFTLLELSKLINAKLIGDGKAIVDNLSTIQNSNKTSLTFLSNKKYSKYIKTSEAKAFIVHQDFVEEDDKKNFLVTEDPYLSYALASKLFSPFYNDPNNNGIHSTAIVSSDAKIGNNVFIGANVYIGPNCVIGDNSCVQPNASLVCNVKLGSNCNIFPGTVLGSDGFGYAPTKNGYVKIEQLGNLVIGDNVEIGAGCTIDRGALDDTIIRDGVKLDNQIHIAHNVDLGKNSAIAACCAIAGSTVIGENFRMGGLSGVLGHLAITDNVSVGAHTLITKNISEGGEYIGIMPAQNPKDWAKSSIFIKRRK</sequence>
<dbReference type="GO" id="GO:0016410">
    <property type="term" value="F:N-acyltransferase activity"/>
    <property type="evidence" value="ECO:0007669"/>
    <property type="project" value="InterPro"/>
</dbReference>
<dbReference type="Gene3D" id="3.40.1390.10">
    <property type="entry name" value="MurE/MurF, N-terminal domain"/>
    <property type="match status" value="1"/>
</dbReference>
<dbReference type="GO" id="GO:0009245">
    <property type="term" value="P:lipid A biosynthetic process"/>
    <property type="evidence" value="ECO:0007669"/>
    <property type="project" value="UniProtKB-KW"/>
</dbReference>
<dbReference type="EMBL" id="JACETM010000001">
    <property type="protein sequence ID" value="MBA4723650.1"/>
    <property type="molecule type" value="Genomic_DNA"/>
</dbReference>
<dbReference type="AlphaFoldDB" id="A0A838YJ86"/>
<dbReference type="InterPro" id="IPR020573">
    <property type="entry name" value="UDP_GlcNAc_AcTrfase_non-rep"/>
</dbReference>
<dbReference type="NCBIfam" id="TIGR01853">
    <property type="entry name" value="lipid_A_lpxD"/>
    <property type="match status" value="1"/>
</dbReference>
<evidence type="ECO:0000313" key="9">
    <source>
        <dbReference type="Proteomes" id="UP000585327"/>
    </source>
</evidence>
<reference evidence="8 9" key="1">
    <citation type="submission" date="2020-06" db="EMBL/GenBank/DDBJ databases">
        <title>Dysbiosis in marine aquaculture revealed through microbiome analysis: reverse ecology for environmental sustainability.</title>
        <authorList>
            <person name="Haro-Moreno J.M."/>
            <person name="Coutinho F.H."/>
            <person name="Zaragoza-Solas A."/>
            <person name="Picazo A."/>
            <person name="Almagro-Moreno S."/>
            <person name="Lopez-Perez M."/>
        </authorList>
    </citation>
    <scope>NUCLEOTIDE SEQUENCE [LARGE SCALE GENOMIC DNA]</scope>
    <source>
        <strain evidence="8">MCMED-G42</strain>
    </source>
</reference>
<dbReference type="GO" id="GO:0016020">
    <property type="term" value="C:membrane"/>
    <property type="evidence" value="ECO:0007669"/>
    <property type="project" value="GOC"/>
</dbReference>
<dbReference type="SUPFAM" id="SSF51161">
    <property type="entry name" value="Trimeric LpxA-like enzymes"/>
    <property type="match status" value="1"/>
</dbReference>
<keyword evidence="1" id="KW-0444">Lipid biosynthesis</keyword>
<dbReference type="Pfam" id="PF00132">
    <property type="entry name" value="Hexapep"/>
    <property type="match status" value="1"/>
</dbReference>
<organism evidence="8 9">
    <name type="scientific">SAR86 cluster bacterium</name>
    <dbReference type="NCBI Taxonomy" id="2030880"/>
    <lineage>
        <taxon>Bacteria</taxon>
        <taxon>Pseudomonadati</taxon>
        <taxon>Pseudomonadota</taxon>
        <taxon>Gammaproteobacteria</taxon>
        <taxon>SAR86 cluster</taxon>
    </lineage>
</organism>
<name>A0A838YJ86_9GAMM</name>
<dbReference type="PANTHER" id="PTHR43378:SF2">
    <property type="entry name" value="UDP-3-O-ACYLGLUCOSAMINE N-ACYLTRANSFERASE 1, MITOCHONDRIAL-RELATED"/>
    <property type="match status" value="1"/>
</dbReference>
<dbReference type="InterPro" id="IPR011004">
    <property type="entry name" value="Trimer_LpxA-like_sf"/>
</dbReference>
<keyword evidence="6 8" id="KW-0012">Acyltransferase</keyword>
<dbReference type="PANTHER" id="PTHR43378">
    <property type="entry name" value="UDP-3-O-ACYLGLUCOSAMINE N-ACYLTRANSFERASE"/>
    <property type="match status" value="1"/>
</dbReference>
<dbReference type="InterPro" id="IPR007691">
    <property type="entry name" value="LpxD"/>
</dbReference>
<keyword evidence="2" id="KW-0441">Lipid A biosynthesis</keyword>